<keyword evidence="1" id="KW-0560">Oxidoreductase</keyword>
<dbReference type="SUPFAM" id="SSF51905">
    <property type="entry name" value="FAD/NAD(P)-binding domain"/>
    <property type="match status" value="1"/>
</dbReference>
<dbReference type="Gene3D" id="3.50.50.60">
    <property type="entry name" value="FAD/NAD(P)-binding domain"/>
    <property type="match status" value="1"/>
</dbReference>
<dbReference type="PRINTS" id="PR00420">
    <property type="entry name" value="RNGMNOXGNASE"/>
</dbReference>
<evidence type="ECO:0000256" key="2">
    <source>
        <dbReference type="ARBA" id="ARBA00023033"/>
    </source>
</evidence>
<dbReference type="InterPro" id="IPR036188">
    <property type="entry name" value="FAD/NAD-bd_sf"/>
</dbReference>
<dbReference type="GO" id="GO:0004497">
    <property type="term" value="F:monooxygenase activity"/>
    <property type="evidence" value="ECO:0007669"/>
    <property type="project" value="UniProtKB-KW"/>
</dbReference>
<dbReference type="PANTHER" id="PTHR13789:SF309">
    <property type="entry name" value="PUTATIVE (AFU_ORTHOLOGUE AFUA_6G14510)-RELATED"/>
    <property type="match status" value="1"/>
</dbReference>
<organism evidence="4 5">
    <name type="scientific">Rhizobium leguminosarum</name>
    <dbReference type="NCBI Taxonomy" id="384"/>
    <lineage>
        <taxon>Bacteria</taxon>
        <taxon>Pseudomonadati</taxon>
        <taxon>Pseudomonadota</taxon>
        <taxon>Alphaproteobacteria</taxon>
        <taxon>Hyphomicrobiales</taxon>
        <taxon>Rhizobiaceae</taxon>
        <taxon>Rhizobium/Agrobacterium group</taxon>
        <taxon>Rhizobium</taxon>
    </lineage>
</organism>
<gene>
    <name evidence="4" type="ORF">EHI47_12015</name>
</gene>
<evidence type="ECO:0000259" key="3">
    <source>
        <dbReference type="Pfam" id="PF01494"/>
    </source>
</evidence>
<dbReference type="AlphaFoldDB" id="A0A444I2Q9"/>
<evidence type="ECO:0000313" key="4">
    <source>
        <dbReference type="EMBL" id="RWX31785.1"/>
    </source>
</evidence>
<keyword evidence="2" id="KW-0503">Monooxygenase</keyword>
<reference evidence="4 5" key="1">
    <citation type="submission" date="2019-01" db="EMBL/GenBank/DDBJ databases">
        <title>RHIZO-ID as a novel technology for direct rhizobia identification.</title>
        <authorList>
            <person name="De Meyer S.E."/>
        </authorList>
    </citation>
    <scope>NUCLEOTIDE SEQUENCE [LARGE SCALE GENOMIC DNA]</scope>
    <source>
        <strain evidence="4 5">WSM448</strain>
    </source>
</reference>
<feature type="domain" description="FAD-binding" evidence="3">
    <location>
        <begin position="2"/>
        <end position="301"/>
    </location>
</feature>
<dbReference type="InterPro" id="IPR050493">
    <property type="entry name" value="FAD-dep_Monooxygenase_BioMet"/>
</dbReference>
<evidence type="ECO:0000313" key="5">
    <source>
        <dbReference type="Proteomes" id="UP000283817"/>
    </source>
</evidence>
<dbReference type="RefSeq" id="WP_128410550.1">
    <property type="nucleotide sequence ID" value="NZ_SBHX01000028.1"/>
</dbReference>
<evidence type="ECO:0000256" key="1">
    <source>
        <dbReference type="ARBA" id="ARBA00023002"/>
    </source>
</evidence>
<dbReference type="GO" id="GO:0071949">
    <property type="term" value="F:FAD binding"/>
    <property type="evidence" value="ECO:0007669"/>
    <property type="project" value="InterPro"/>
</dbReference>
<sequence>MKILIVGAGIAGLAAARALQLRGYRPEIVERHAEPPTAGQSIFLLGNAMRALGDLGLKEQIQELSFPVASQTILSSRGALLNHVVTDRVWGSCGPCVALLRKPLMNALRNSLIQTQIEFGTTVLHTFHRGDRRDVYFSDGRVAEYDLVIGADGIRSSMRAANFSATAPRSIGLSAWRLLTDNRYAIESWTAMLGSGRTLLAIPLSKSELYLYADCATKDFGNGSIPTLKMLFRDFAAPLGAVVADLDDEVQAHRSDIEEVASREYLANRLVLIGDAAHAASPSMAQGAGMAIEDAVVLAECISRAQPMHRTLSDFRELRKHRVEWVQKQSRARDKLRTAPDIVRNTILRTIGSKLYRRSYGSLLEPLWR</sequence>
<dbReference type="InterPro" id="IPR002938">
    <property type="entry name" value="FAD-bd"/>
</dbReference>
<dbReference type="Pfam" id="PF01494">
    <property type="entry name" value="FAD_binding_3"/>
    <property type="match status" value="1"/>
</dbReference>
<dbReference type="EMBL" id="SBHX01000028">
    <property type="protein sequence ID" value="RWX31785.1"/>
    <property type="molecule type" value="Genomic_DNA"/>
</dbReference>
<protein>
    <recommendedName>
        <fullName evidence="3">FAD-binding domain-containing protein</fullName>
    </recommendedName>
</protein>
<proteinExistence type="predicted"/>
<accession>A0A444I2Q9</accession>
<dbReference type="PANTHER" id="PTHR13789">
    <property type="entry name" value="MONOOXYGENASE"/>
    <property type="match status" value="1"/>
</dbReference>
<comment type="caution">
    <text evidence="4">The sequence shown here is derived from an EMBL/GenBank/DDBJ whole genome shotgun (WGS) entry which is preliminary data.</text>
</comment>
<name>A0A444I2Q9_RHILE</name>
<dbReference type="Proteomes" id="UP000283817">
    <property type="component" value="Unassembled WGS sequence"/>
</dbReference>